<feature type="compositionally biased region" description="Polar residues" evidence="1">
    <location>
        <begin position="59"/>
        <end position="70"/>
    </location>
</feature>
<sequence length="220" mass="24860">MLRNQLMNESLLRNNISSPAKSSPTDKVFYDSPMVGKSRKEVADHQNYFQTSPLAQTNGVVGTEVPTSGRTKGHLRGTRSNGFCSGPPFAKRPKHRNSSRQWGSTVDERQKQQQIELIEKEINVMAKESQCGVGKWRWAEFRHQKLDAVPVVLVLCHPRHAGQWLIPSSISTIERRFHLSTSTIGRIMQFYDFGYVLFCIPVSYLVAGTPSPQYSVRALL</sequence>
<dbReference type="WBParaSite" id="jg14769">
    <property type="protein sequence ID" value="jg14769"/>
    <property type="gene ID" value="jg14769"/>
</dbReference>
<proteinExistence type="predicted"/>
<evidence type="ECO:0000313" key="3">
    <source>
        <dbReference type="WBParaSite" id="jg14769"/>
    </source>
</evidence>
<protein>
    <submittedName>
        <fullName evidence="3">Uncharacterized protein</fullName>
    </submittedName>
</protein>
<dbReference type="AlphaFoldDB" id="A0A915D2R7"/>
<organism evidence="2 3">
    <name type="scientific">Ditylenchus dipsaci</name>
    <dbReference type="NCBI Taxonomy" id="166011"/>
    <lineage>
        <taxon>Eukaryota</taxon>
        <taxon>Metazoa</taxon>
        <taxon>Ecdysozoa</taxon>
        <taxon>Nematoda</taxon>
        <taxon>Chromadorea</taxon>
        <taxon>Rhabditida</taxon>
        <taxon>Tylenchina</taxon>
        <taxon>Tylenchomorpha</taxon>
        <taxon>Sphaerularioidea</taxon>
        <taxon>Anguinidae</taxon>
        <taxon>Anguininae</taxon>
        <taxon>Ditylenchus</taxon>
    </lineage>
</organism>
<dbReference type="Proteomes" id="UP000887574">
    <property type="component" value="Unplaced"/>
</dbReference>
<reference evidence="3" key="1">
    <citation type="submission" date="2022-11" db="UniProtKB">
        <authorList>
            <consortium name="WormBaseParasite"/>
        </authorList>
    </citation>
    <scope>IDENTIFICATION</scope>
</reference>
<feature type="region of interest" description="Disordered" evidence="1">
    <location>
        <begin position="59"/>
        <end position="108"/>
    </location>
</feature>
<dbReference type="GO" id="GO:0055085">
    <property type="term" value="P:transmembrane transport"/>
    <property type="evidence" value="ECO:0007669"/>
    <property type="project" value="InterPro"/>
</dbReference>
<dbReference type="InterPro" id="IPR004156">
    <property type="entry name" value="OATP"/>
</dbReference>
<dbReference type="GO" id="GO:0016020">
    <property type="term" value="C:membrane"/>
    <property type="evidence" value="ECO:0007669"/>
    <property type="project" value="InterPro"/>
</dbReference>
<accession>A0A915D2R7</accession>
<feature type="compositionally biased region" description="Polar residues" evidence="1">
    <location>
        <begin position="1"/>
        <end position="25"/>
    </location>
</feature>
<evidence type="ECO:0000256" key="1">
    <source>
        <dbReference type="SAM" id="MobiDB-lite"/>
    </source>
</evidence>
<dbReference type="Pfam" id="PF03137">
    <property type="entry name" value="OATP"/>
    <property type="match status" value="1"/>
</dbReference>
<keyword evidence="2" id="KW-1185">Reference proteome</keyword>
<evidence type="ECO:0000313" key="2">
    <source>
        <dbReference type="Proteomes" id="UP000887574"/>
    </source>
</evidence>
<name>A0A915D2R7_9BILA</name>
<feature type="region of interest" description="Disordered" evidence="1">
    <location>
        <begin position="1"/>
        <end position="28"/>
    </location>
</feature>